<keyword evidence="7" id="KW-0670">Pyruvate</keyword>
<accession>A0A239W7S3</accession>
<dbReference type="PANTHER" id="PTHR43380:SF1">
    <property type="entry name" value="2-OXOISOVALERATE DEHYDROGENASE SUBUNIT ALPHA, MITOCHONDRIAL"/>
    <property type="match status" value="1"/>
</dbReference>
<gene>
    <name evidence="7" type="primary">pdhA</name>
    <name evidence="7" type="ORF">SAMEA4412665_00329</name>
</gene>
<dbReference type="Pfam" id="PF00676">
    <property type="entry name" value="E1_dh"/>
    <property type="match status" value="1"/>
</dbReference>
<dbReference type="InterPro" id="IPR050771">
    <property type="entry name" value="Alpha-ketoacid_DH_E1_comp"/>
</dbReference>
<feature type="domain" description="Dehydrogenase E1 component" evidence="6">
    <location>
        <begin position="136"/>
        <end position="421"/>
    </location>
</feature>
<keyword evidence="3 4" id="KW-0786">Thiamine pyrophosphate</keyword>
<comment type="cofactor">
    <cofactor evidence="1 4">
        <name>thiamine diphosphate</name>
        <dbReference type="ChEBI" id="CHEBI:58937"/>
    </cofactor>
</comment>
<dbReference type="InterPro" id="IPR029061">
    <property type="entry name" value="THDP-binding"/>
</dbReference>
<feature type="region of interest" description="Disordered" evidence="5">
    <location>
        <begin position="1"/>
        <end position="82"/>
    </location>
</feature>
<sequence length="454" mass="48909">MVSHGDATHGKGSSTHHLSRGDASQPRSAAGHDGSEPMQQGQSNPMPSNPMPSDPAQSGPLQPTGPVQPDSGQHDTATSADGTCPLFADLAQQFPVDQPASDMIQILSPDGVRTDRDDLPVHVSDAQLVDAYEKLVMARRFDIEGTNLQRHGELGLWPPLIGQEATQVGAWLALGSADQVFPTYREQALATWMGVELSQVLATWRGTAHCPWDTVATHFSAYPVMIGSGTLHAVGYAMGIQRDKAADPSVDAAVLDFHGDGAMSEGDTNEAYVFAAAMKAPVVFCAVNNQWAISEPTSVQAPTSLYRRGLGFGIPSVQVDGNDVLAVAAVLSAALDHARSGRGPVMVETWTYRTGAHTTTDDPTRYRTAQTDEYWAGLDPIVRMQKYLRSRELIDDAWLAELDERAEQFGAQVRDAVHQPDPDPVALLDDVYAEPTPDVRADQRELAEWLQGGQ</sequence>
<organism evidence="7 8">
    <name type="scientific">Cutibacterium granulosum</name>
    <dbReference type="NCBI Taxonomy" id="33011"/>
    <lineage>
        <taxon>Bacteria</taxon>
        <taxon>Bacillati</taxon>
        <taxon>Actinomycetota</taxon>
        <taxon>Actinomycetes</taxon>
        <taxon>Propionibacteriales</taxon>
        <taxon>Propionibacteriaceae</taxon>
        <taxon>Cutibacterium</taxon>
    </lineage>
</organism>
<dbReference type="InterPro" id="IPR001017">
    <property type="entry name" value="DH_E1"/>
</dbReference>
<dbReference type="CDD" id="cd02000">
    <property type="entry name" value="TPP_E1_PDC_ADC_BCADC"/>
    <property type="match status" value="1"/>
</dbReference>
<dbReference type="PANTHER" id="PTHR43380">
    <property type="entry name" value="2-OXOISOVALERATE DEHYDROGENASE SUBUNIT ALPHA, MITOCHONDRIAL"/>
    <property type="match status" value="1"/>
</dbReference>
<dbReference type="EC" id="1.2.4.4" evidence="4"/>
<dbReference type="GO" id="GO:0003863">
    <property type="term" value="F:branched-chain 2-oxo acid dehydrogenase activity"/>
    <property type="evidence" value="ECO:0007669"/>
    <property type="project" value="UniProtKB-EC"/>
</dbReference>
<evidence type="ECO:0000313" key="8">
    <source>
        <dbReference type="Proteomes" id="UP000215332"/>
    </source>
</evidence>
<dbReference type="KEGG" id="cgrn:4412665_00329"/>
<dbReference type="Gene3D" id="3.40.50.970">
    <property type="match status" value="1"/>
</dbReference>
<evidence type="ECO:0000259" key="6">
    <source>
        <dbReference type="Pfam" id="PF00676"/>
    </source>
</evidence>
<evidence type="ECO:0000256" key="3">
    <source>
        <dbReference type="ARBA" id="ARBA00023052"/>
    </source>
</evidence>
<feature type="compositionally biased region" description="Polar residues" evidence="5">
    <location>
        <begin position="70"/>
        <end position="81"/>
    </location>
</feature>
<dbReference type="Proteomes" id="UP000215332">
    <property type="component" value="Chromosome 1"/>
</dbReference>
<evidence type="ECO:0000256" key="5">
    <source>
        <dbReference type="SAM" id="MobiDB-lite"/>
    </source>
</evidence>
<keyword evidence="2 4" id="KW-0560">Oxidoreductase</keyword>
<dbReference type="EMBL" id="LT906441">
    <property type="protein sequence ID" value="SNV29764.1"/>
    <property type="molecule type" value="Genomic_DNA"/>
</dbReference>
<dbReference type="GO" id="GO:0000287">
    <property type="term" value="F:magnesium ion binding"/>
    <property type="evidence" value="ECO:0007669"/>
    <property type="project" value="UniProtKB-ARBA"/>
</dbReference>
<evidence type="ECO:0000256" key="1">
    <source>
        <dbReference type="ARBA" id="ARBA00001964"/>
    </source>
</evidence>
<comment type="catalytic activity">
    <reaction evidence="4">
        <text>N(6)-[(R)-lipoyl]-L-lysyl-[protein] + 3-methyl-2-oxobutanoate + H(+) = N(6)-[(R)-S(8)-2-methylpropanoyldihydrolipoyl]-L-lysyl-[protein] + CO2</text>
        <dbReference type="Rhea" id="RHEA:13457"/>
        <dbReference type="Rhea" id="RHEA-COMP:10474"/>
        <dbReference type="Rhea" id="RHEA-COMP:10497"/>
        <dbReference type="ChEBI" id="CHEBI:11851"/>
        <dbReference type="ChEBI" id="CHEBI:15378"/>
        <dbReference type="ChEBI" id="CHEBI:16526"/>
        <dbReference type="ChEBI" id="CHEBI:83099"/>
        <dbReference type="ChEBI" id="CHEBI:83142"/>
        <dbReference type="EC" id="1.2.4.4"/>
    </reaction>
</comment>
<evidence type="ECO:0000256" key="2">
    <source>
        <dbReference type="ARBA" id="ARBA00023002"/>
    </source>
</evidence>
<proteinExistence type="inferred from homology"/>
<evidence type="ECO:0000313" key="7">
    <source>
        <dbReference type="EMBL" id="SNV29764.1"/>
    </source>
</evidence>
<evidence type="ECO:0000256" key="4">
    <source>
        <dbReference type="RuleBase" id="RU365014"/>
    </source>
</evidence>
<protein>
    <recommendedName>
        <fullName evidence="4">2-oxoisovalerate dehydrogenase subunit alpha</fullName>
        <ecNumber evidence="4">1.2.4.4</ecNumber>
    </recommendedName>
    <alternativeName>
        <fullName evidence="4">Branched-chain alpha-keto acid dehydrogenase E1 component alpha chain</fullName>
    </alternativeName>
</protein>
<name>A0A239W7S3_9ACTN</name>
<comment type="function">
    <text evidence="4">The branched-chain alpha-keto dehydrogenase complex catalyzes the overall conversion of alpha-keto acids to acyl-CoA and CO(2). It contains multiple copies of three enzymatic components: branched-chain alpha-keto acid decarboxylase (E1), lipoamide acyltransferase (E2) and lipoamide dehydrogenase (E3).</text>
</comment>
<dbReference type="SUPFAM" id="SSF52518">
    <property type="entry name" value="Thiamin diphosphate-binding fold (THDP-binding)"/>
    <property type="match status" value="1"/>
</dbReference>
<dbReference type="eggNOG" id="COG1071">
    <property type="taxonomic scope" value="Bacteria"/>
</dbReference>
<comment type="similarity">
    <text evidence="4">Belongs to the BCKDHA family.</text>
</comment>
<dbReference type="GO" id="GO:0009083">
    <property type="term" value="P:branched-chain amino acid catabolic process"/>
    <property type="evidence" value="ECO:0007669"/>
    <property type="project" value="TreeGrafter"/>
</dbReference>
<reference evidence="7 8" key="1">
    <citation type="submission" date="2017-06" db="EMBL/GenBank/DDBJ databases">
        <authorList>
            <consortium name="Pathogen Informatics"/>
        </authorList>
    </citation>
    <scope>NUCLEOTIDE SEQUENCE [LARGE SCALE GENOMIC DNA]</scope>
    <source>
        <strain evidence="7 8">NCTC11865</strain>
    </source>
</reference>
<dbReference type="AlphaFoldDB" id="A0A239W7S3"/>